<dbReference type="Proteomes" id="UP000799440">
    <property type="component" value="Unassembled WGS sequence"/>
</dbReference>
<protein>
    <submittedName>
        <fullName evidence="3">Uncharacterized protein</fullName>
    </submittedName>
</protein>
<gene>
    <name evidence="3" type="ORF">M011DRAFT_499798</name>
</gene>
<feature type="compositionally biased region" description="Polar residues" evidence="1">
    <location>
        <begin position="7"/>
        <end position="17"/>
    </location>
</feature>
<feature type="region of interest" description="Disordered" evidence="1">
    <location>
        <begin position="540"/>
        <end position="559"/>
    </location>
</feature>
<feature type="region of interest" description="Disordered" evidence="1">
    <location>
        <begin position="465"/>
        <end position="497"/>
    </location>
</feature>
<evidence type="ECO:0000256" key="2">
    <source>
        <dbReference type="SAM" id="Phobius"/>
    </source>
</evidence>
<evidence type="ECO:0000313" key="4">
    <source>
        <dbReference type="Proteomes" id="UP000799440"/>
    </source>
</evidence>
<feature type="region of interest" description="Disordered" evidence="1">
    <location>
        <begin position="361"/>
        <end position="391"/>
    </location>
</feature>
<keyword evidence="2" id="KW-0812">Transmembrane</keyword>
<keyword evidence="4" id="KW-1185">Reference proteome</keyword>
<name>A0A6A6VF74_9PLEO</name>
<dbReference type="OrthoDB" id="5404940at2759"/>
<dbReference type="AlphaFoldDB" id="A0A6A6VF74"/>
<feature type="region of interest" description="Disordered" evidence="1">
    <location>
        <begin position="423"/>
        <end position="442"/>
    </location>
</feature>
<evidence type="ECO:0000256" key="1">
    <source>
        <dbReference type="SAM" id="MobiDB-lite"/>
    </source>
</evidence>
<feature type="region of interest" description="Disordered" evidence="1">
    <location>
        <begin position="621"/>
        <end position="653"/>
    </location>
</feature>
<feature type="region of interest" description="Disordered" evidence="1">
    <location>
        <begin position="1"/>
        <end position="23"/>
    </location>
</feature>
<sequence length="667" mass="73222">MGRWQPYQYQPQRNSVGDQADNFNPKAVTMASYQPPSPRKQTADGPLIDFNRHPDSYFVLQYGKSDAKPMNPKVQVWIKITRWIQLFFRVLTLFGAVGVLLCAIFIKGAQNTEGYIIRIPPGVDMVHCLYAVYHLLRSAKSRPAGSSASYHFFALVMDAGFIPLYVFTALLSKRNHNEPAGTDGRWRTVFPTGEETDTVLQTAWLAATAVGGLHIASLLLDLYLLIVFRKISKLPPDMNPLEENLTSRRKAKHKHKSSSVTTITELTGDDKRFSIKSGATTLVGDRNSQTDPLISEKMIPAPDETRMAFMRTRTNSNSGMTYSPHTPNSARHSRLYSQPPTASQSHGETLAQRRSFLTHQSMQRGLRPDSTNSSNQEFYTPPTTAGTHRSTGDISQEKVHSDNWVVHDGGNDEPEVPAQWRQRGRQANASKEKSSMFGSNSAHGYKALSPYDDMSDGEFEPPVMPQPLGMNPPTPPPAKAMLSSADQAASESKAAPPPLKRTLTVTTLSSEATFSRSLSQTSSPKTRYYGDLKAATESIRKGANSTSGSPTKMGTVNGLPSSTKYYTSNAPMPKTIANPPFSLDKKTFTSVRRTGEAGHVPVKVQSPRVVSRTGVDYNGHYDFADEPSAGRRREVSGKIAEEGRGGVFDQGPLGTRALTHRKVSGVA</sequence>
<reference evidence="3" key="1">
    <citation type="journal article" date="2020" name="Stud. Mycol.">
        <title>101 Dothideomycetes genomes: a test case for predicting lifestyles and emergence of pathogens.</title>
        <authorList>
            <person name="Haridas S."/>
            <person name="Albert R."/>
            <person name="Binder M."/>
            <person name="Bloem J."/>
            <person name="Labutti K."/>
            <person name="Salamov A."/>
            <person name="Andreopoulos B."/>
            <person name="Baker S."/>
            <person name="Barry K."/>
            <person name="Bills G."/>
            <person name="Bluhm B."/>
            <person name="Cannon C."/>
            <person name="Castanera R."/>
            <person name="Culley D."/>
            <person name="Daum C."/>
            <person name="Ezra D."/>
            <person name="Gonzalez J."/>
            <person name="Henrissat B."/>
            <person name="Kuo A."/>
            <person name="Liang C."/>
            <person name="Lipzen A."/>
            <person name="Lutzoni F."/>
            <person name="Magnuson J."/>
            <person name="Mondo S."/>
            <person name="Nolan M."/>
            <person name="Ohm R."/>
            <person name="Pangilinan J."/>
            <person name="Park H.-J."/>
            <person name="Ramirez L."/>
            <person name="Alfaro M."/>
            <person name="Sun H."/>
            <person name="Tritt A."/>
            <person name="Yoshinaga Y."/>
            <person name="Zwiers L.-H."/>
            <person name="Turgeon B."/>
            <person name="Goodwin S."/>
            <person name="Spatafora J."/>
            <person name="Crous P."/>
            <person name="Grigoriev I."/>
        </authorList>
    </citation>
    <scope>NUCLEOTIDE SEQUENCE</scope>
    <source>
        <strain evidence="3">CBS 119925</strain>
    </source>
</reference>
<keyword evidence="2" id="KW-0472">Membrane</keyword>
<proteinExistence type="predicted"/>
<feature type="compositionally biased region" description="Pro residues" evidence="1">
    <location>
        <begin position="465"/>
        <end position="478"/>
    </location>
</feature>
<keyword evidence="2" id="KW-1133">Transmembrane helix</keyword>
<feature type="compositionally biased region" description="Polar residues" evidence="1">
    <location>
        <begin position="543"/>
        <end position="559"/>
    </location>
</feature>
<feature type="transmembrane region" description="Helical" evidence="2">
    <location>
        <begin position="203"/>
        <end position="228"/>
    </location>
</feature>
<feature type="transmembrane region" description="Helical" evidence="2">
    <location>
        <begin position="115"/>
        <end position="136"/>
    </location>
</feature>
<feature type="compositionally biased region" description="Polar residues" evidence="1">
    <location>
        <begin position="315"/>
        <end position="347"/>
    </location>
</feature>
<feature type="transmembrane region" description="Helical" evidence="2">
    <location>
        <begin position="148"/>
        <end position="171"/>
    </location>
</feature>
<organism evidence="3 4">
    <name type="scientific">Sporormia fimetaria CBS 119925</name>
    <dbReference type="NCBI Taxonomy" id="1340428"/>
    <lineage>
        <taxon>Eukaryota</taxon>
        <taxon>Fungi</taxon>
        <taxon>Dikarya</taxon>
        <taxon>Ascomycota</taxon>
        <taxon>Pezizomycotina</taxon>
        <taxon>Dothideomycetes</taxon>
        <taxon>Pleosporomycetidae</taxon>
        <taxon>Pleosporales</taxon>
        <taxon>Sporormiaceae</taxon>
        <taxon>Sporormia</taxon>
    </lineage>
</organism>
<feature type="compositionally biased region" description="Basic and acidic residues" evidence="1">
    <location>
        <begin position="628"/>
        <end position="644"/>
    </location>
</feature>
<feature type="transmembrane region" description="Helical" evidence="2">
    <location>
        <begin position="86"/>
        <end position="109"/>
    </location>
</feature>
<accession>A0A6A6VF74</accession>
<dbReference type="EMBL" id="MU006571">
    <property type="protein sequence ID" value="KAF2747831.1"/>
    <property type="molecule type" value="Genomic_DNA"/>
</dbReference>
<evidence type="ECO:0000313" key="3">
    <source>
        <dbReference type="EMBL" id="KAF2747831.1"/>
    </source>
</evidence>
<feature type="region of interest" description="Disordered" evidence="1">
    <location>
        <begin position="315"/>
        <end position="349"/>
    </location>
</feature>